<dbReference type="AlphaFoldDB" id="A0A5D0NZU2"/>
<dbReference type="Proteomes" id="UP000323380">
    <property type="component" value="Unassembled WGS sequence"/>
</dbReference>
<dbReference type="EMBL" id="VSFG01000001">
    <property type="protein sequence ID" value="TYB49996.1"/>
    <property type="molecule type" value="Genomic_DNA"/>
</dbReference>
<accession>A0A5D0NZU2</accession>
<reference evidence="1 2" key="1">
    <citation type="submission" date="2019-08" db="EMBL/GenBank/DDBJ databases">
        <title>Actinomadura sp. nov. CYP1-5 isolated from mountain soil.</title>
        <authorList>
            <person name="Songsumanus A."/>
            <person name="Kuncharoen N."/>
            <person name="Kudo T."/>
            <person name="Yuki M."/>
            <person name="Igarashi Y."/>
            <person name="Tanasupawat S."/>
        </authorList>
    </citation>
    <scope>NUCLEOTIDE SEQUENCE [LARGE SCALE GENOMIC DNA]</scope>
    <source>
        <strain evidence="1 2">JCM 14158</strain>
    </source>
</reference>
<protein>
    <submittedName>
        <fullName evidence="1">Replication initiation protein</fullName>
    </submittedName>
</protein>
<evidence type="ECO:0000313" key="2">
    <source>
        <dbReference type="Proteomes" id="UP000323380"/>
    </source>
</evidence>
<dbReference type="STRING" id="1220554.GCA_001552135_04345"/>
<name>A0A5D0NZU2_9ACTN</name>
<organism evidence="1 2">
    <name type="scientific">Actinomadura chibensis</name>
    <dbReference type="NCBI Taxonomy" id="392828"/>
    <lineage>
        <taxon>Bacteria</taxon>
        <taxon>Bacillati</taxon>
        <taxon>Actinomycetota</taxon>
        <taxon>Actinomycetes</taxon>
        <taxon>Streptosporangiales</taxon>
        <taxon>Thermomonosporaceae</taxon>
        <taxon>Actinomadura</taxon>
    </lineage>
</organism>
<sequence>MSGEVPPWLRAVAEVASAPGYERWTHQVAATGGCSAPVRLVGESQVIDQSTGEVVHVYRTADEPTGHLLVACGNRRASVCPACSEVYRRDVFHVIRSGLSGGKGIGEHVSTRPRVFATLTAPSFGAVHARRERGGEPVACRPRRVKGRCVHGAAEHCGLRHDQDDILNGQPICAECYDYVGAVLWQAHAGKLWHYFTLELRRELARLAGLSRRRFNQLVRPSFAKVAEYQRRGLVHFHAVIRLDGAAGHQEPPPDWATAELLTEAIPTAARRVVVMSPDPETGHRALGWGDQIDVRPIDVHGDGQGLSDQAVAGYIAKYATKGAEASGTIDRRLTCGRCKGAGGIDGTHGRSVCKRCAGLGTSGGLDLDRLPVTAHARRMIRTCWDLGALPDMQDLRLRPWAHMLGFRGHFATKSRHYSITLGTLRQDRADHRAAESRERHGLPAPDSTLVLAHWRFAGQGYTDAEQILADHIGQRAQTARRIAAERAEEEGCA</sequence>
<gene>
    <name evidence="1" type="ORF">FXF69_08705</name>
</gene>
<proteinExistence type="predicted"/>
<dbReference type="Pfam" id="PF20199">
    <property type="entry name" value="RepSA"/>
    <property type="match status" value="1"/>
</dbReference>
<evidence type="ECO:0000313" key="1">
    <source>
        <dbReference type="EMBL" id="TYB49996.1"/>
    </source>
</evidence>
<keyword evidence="2" id="KW-1185">Reference proteome</keyword>
<comment type="caution">
    <text evidence="1">The sequence shown here is derived from an EMBL/GenBank/DDBJ whole genome shotgun (WGS) entry which is preliminary data.</text>
</comment>
<dbReference type="InterPro" id="IPR046828">
    <property type="entry name" value="RepSA"/>
</dbReference>